<gene>
    <name evidence="1" type="ORF">DFH07DRAFT_401642</name>
</gene>
<name>A0AAD7JFL5_9AGAR</name>
<dbReference type="AlphaFoldDB" id="A0AAD7JFL5"/>
<sequence>MLTQSVGIISWSCFRSRILESPVCSSPVTRAVRTLWIVTRAPLAVERVLIPEIIQPCVNLGSLSCKVGALEALSDAPFPPHFQLTLFEQMVDSLFAPRPHWPRILEWRHLSRNLTDLHLSSRFTTFFPVAHLPNLISRLGSGGTLNCEAVSEKYGASRTLSTASRFN</sequence>
<evidence type="ECO:0000313" key="2">
    <source>
        <dbReference type="Proteomes" id="UP001215280"/>
    </source>
</evidence>
<keyword evidence="2" id="KW-1185">Reference proteome</keyword>
<evidence type="ECO:0000313" key="1">
    <source>
        <dbReference type="EMBL" id="KAJ7762721.1"/>
    </source>
</evidence>
<protein>
    <submittedName>
        <fullName evidence="1">Uncharacterized protein</fullName>
    </submittedName>
</protein>
<comment type="caution">
    <text evidence="1">The sequence shown here is derived from an EMBL/GenBank/DDBJ whole genome shotgun (WGS) entry which is preliminary data.</text>
</comment>
<accession>A0AAD7JFL5</accession>
<organism evidence="1 2">
    <name type="scientific">Mycena maculata</name>
    <dbReference type="NCBI Taxonomy" id="230809"/>
    <lineage>
        <taxon>Eukaryota</taxon>
        <taxon>Fungi</taxon>
        <taxon>Dikarya</taxon>
        <taxon>Basidiomycota</taxon>
        <taxon>Agaricomycotina</taxon>
        <taxon>Agaricomycetes</taxon>
        <taxon>Agaricomycetidae</taxon>
        <taxon>Agaricales</taxon>
        <taxon>Marasmiineae</taxon>
        <taxon>Mycenaceae</taxon>
        <taxon>Mycena</taxon>
    </lineage>
</organism>
<dbReference type="EMBL" id="JARJLG010000042">
    <property type="protein sequence ID" value="KAJ7762721.1"/>
    <property type="molecule type" value="Genomic_DNA"/>
</dbReference>
<reference evidence="1" key="1">
    <citation type="submission" date="2023-03" db="EMBL/GenBank/DDBJ databases">
        <title>Massive genome expansion in bonnet fungi (Mycena s.s.) driven by repeated elements and novel gene families across ecological guilds.</title>
        <authorList>
            <consortium name="Lawrence Berkeley National Laboratory"/>
            <person name="Harder C.B."/>
            <person name="Miyauchi S."/>
            <person name="Viragh M."/>
            <person name="Kuo A."/>
            <person name="Thoen E."/>
            <person name="Andreopoulos B."/>
            <person name="Lu D."/>
            <person name="Skrede I."/>
            <person name="Drula E."/>
            <person name="Henrissat B."/>
            <person name="Morin E."/>
            <person name="Kohler A."/>
            <person name="Barry K."/>
            <person name="LaButti K."/>
            <person name="Morin E."/>
            <person name="Salamov A."/>
            <person name="Lipzen A."/>
            <person name="Mereny Z."/>
            <person name="Hegedus B."/>
            <person name="Baldrian P."/>
            <person name="Stursova M."/>
            <person name="Weitz H."/>
            <person name="Taylor A."/>
            <person name="Grigoriev I.V."/>
            <person name="Nagy L.G."/>
            <person name="Martin F."/>
            <person name="Kauserud H."/>
        </authorList>
    </citation>
    <scope>NUCLEOTIDE SEQUENCE</scope>
    <source>
        <strain evidence="1">CBHHK188m</strain>
    </source>
</reference>
<dbReference type="Proteomes" id="UP001215280">
    <property type="component" value="Unassembled WGS sequence"/>
</dbReference>
<proteinExistence type="predicted"/>